<dbReference type="PANTHER" id="PTHR47537:SF3">
    <property type="entry name" value="CUB DOMAIN-CONTAINING PROTEIN"/>
    <property type="match status" value="1"/>
</dbReference>
<dbReference type="Pfam" id="PF25090">
    <property type="entry name" value="DUF7805"/>
    <property type="match status" value="1"/>
</dbReference>
<proteinExistence type="predicted"/>
<dbReference type="InterPro" id="IPR056707">
    <property type="entry name" value="DUF7805"/>
</dbReference>
<evidence type="ECO:0000259" key="1">
    <source>
        <dbReference type="Pfam" id="PF25090"/>
    </source>
</evidence>
<dbReference type="Gene3D" id="2.60.120.290">
    <property type="entry name" value="Spermadhesin, CUB domain"/>
    <property type="match status" value="1"/>
</dbReference>
<name>A0ABQ8SQC2_PERAM</name>
<gene>
    <name evidence="2" type="ORF">ANN_19007</name>
</gene>
<dbReference type="EMBL" id="JAJSOF020000023">
    <property type="protein sequence ID" value="KAJ4436375.1"/>
    <property type="molecule type" value="Genomic_DNA"/>
</dbReference>
<dbReference type="InterPro" id="IPR053207">
    <property type="entry name" value="Non-NMDA_GluR_Accessory"/>
</dbReference>
<protein>
    <recommendedName>
        <fullName evidence="1">DUF7805 domain-containing protein</fullName>
    </recommendedName>
</protein>
<organism evidence="2 3">
    <name type="scientific">Periplaneta americana</name>
    <name type="common">American cockroach</name>
    <name type="synonym">Blatta americana</name>
    <dbReference type="NCBI Taxonomy" id="6978"/>
    <lineage>
        <taxon>Eukaryota</taxon>
        <taxon>Metazoa</taxon>
        <taxon>Ecdysozoa</taxon>
        <taxon>Arthropoda</taxon>
        <taxon>Hexapoda</taxon>
        <taxon>Insecta</taxon>
        <taxon>Pterygota</taxon>
        <taxon>Neoptera</taxon>
        <taxon>Polyneoptera</taxon>
        <taxon>Dictyoptera</taxon>
        <taxon>Blattodea</taxon>
        <taxon>Blattoidea</taxon>
        <taxon>Blattidae</taxon>
        <taxon>Blattinae</taxon>
        <taxon>Periplaneta</taxon>
    </lineage>
</organism>
<reference evidence="2 3" key="1">
    <citation type="journal article" date="2022" name="Allergy">
        <title>Genome assembly and annotation of Periplaneta americana reveal a comprehensive cockroach allergen profile.</title>
        <authorList>
            <person name="Wang L."/>
            <person name="Xiong Q."/>
            <person name="Saelim N."/>
            <person name="Wang L."/>
            <person name="Nong W."/>
            <person name="Wan A.T."/>
            <person name="Shi M."/>
            <person name="Liu X."/>
            <person name="Cao Q."/>
            <person name="Hui J.H.L."/>
            <person name="Sookrung N."/>
            <person name="Leung T.F."/>
            <person name="Tungtrongchitr A."/>
            <person name="Tsui S.K.W."/>
        </authorList>
    </citation>
    <scope>NUCLEOTIDE SEQUENCE [LARGE SCALE GENOMIC DNA]</scope>
    <source>
        <strain evidence="2">PWHHKU_190912</strain>
    </source>
</reference>
<dbReference type="SUPFAM" id="SSF49854">
    <property type="entry name" value="Spermadhesin, CUB domain"/>
    <property type="match status" value="1"/>
</dbReference>
<keyword evidence="3" id="KW-1185">Reference proteome</keyword>
<evidence type="ECO:0000313" key="2">
    <source>
        <dbReference type="EMBL" id="KAJ4436375.1"/>
    </source>
</evidence>
<feature type="domain" description="DUF7805" evidence="1">
    <location>
        <begin position="438"/>
        <end position="619"/>
    </location>
</feature>
<dbReference type="Proteomes" id="UP001148838">
    <property type="component" value="Unassembled WGS sequence"/>
</dbReference>
<accession>A0ABQ8SQC2</accession>
<dbReference type="InterPro" id="IPR035914">
    <property type="entry name" value="Sperma_CUB_dom_sf"/>
</dbReference>
<comment type="caution">
    <text evidence="2">The sequence shown here is derived from an EMBL/GenBank/DDBJ whole genome shotgun (WGS) entry which is preliminary data.</text>
</comment>
<dbReference type="PANTHER" id="PTHR47537">
    <property type="entry name" value="CUBILIN"/>
    <property type="match status" value="1"/>
</dbReference>
<evidence type="ECO:0000313" key="3">
    <source>
        <dbReference type="Proteomes" id="UP001148838"/>
    </source>
</evidence>
<sequence length="641" mass="71361">MAALSSRGRLISRSYVRPTSPKYVLLHAVTTGNFNEFRDHVPQKKRQPCNEYAISKVQDNTEGLELNELHQVLVYANDVNMLGENPQTIRENTEILLEAKLVIDVREFVEELSDIRLAYCVILVDSRSHSFVREGSHCEFLLTSFDSSWGVLENPRHSLPPNTTCRYHFQGRRHETVWLSFVKYHAASADPAAYELGAECNARLRIWDGRIASNTGSPRQQMNVSLLGEFCKDEVPRLCDHSLLSNSSRFTRPCALAESYVSSGSELTLEQFLRQGSALYPVSFVLRYEFVDTSLEGAPIKDSANPCDRVFASSPMAPSTGRFQSPRSVFFYGRGGAQNLSCVLRFEAAPGERVRLTFTRARFGDRPCASRLDTRTGRWMCAATKSRLLTGGSNGGASELWVNFTVTFMNITQDFFDFYFEGEYQFLSGSEVEGGVCSTSREERRLRGSSGEIALRSPLSRKNILQDPMVNQEGRDEIGASEKDANSAPCVNHPWLIEPEDSVNNFLYLKIRGFELPSSSVITKSGNSAGGCPTLNRIVVYSGVDTRDPKVVCPAETVGAENSAKMQVVEVFSDGWNRVNKSGAGLLLLSPHARSFVVEFLEREPGSYAVTWMEVSKRPLLTASSSFAMSSSTTPPECPYR</sequence>